<dbReference type="RefSeq" id="WP_349078319.1">
    <property type="nucleotide sequence ID" value="NZ_JBBMEI010000058.1"/>
</dbReference>
<protein>
    <recommendedName>
        <fullName evidence="3">Nuclease-associated modular DNA-binding 1 domain-containing protein</fullName>
    </recommendedName>
</protein>
<reference evidence="1 2" key="1">
    <citation type="submission" date="2024-03" db="EMBL/GenBank/DDBJ databases">
        <title>Human intestinal bacterial collection.</title>
        <authorList>
            <person name="Pauvert C."/>
            <person name="Hitch T.C.A."/>
            <person name="Clavel T."/>
        </authorList>
    </citation>
    <scope>NUCLEOTIDE SEQUENCE [LARGE SCALE GENOMIC DNA]</scope>
    <source>
        <strain evidence="1 2">CLA-AA-H95</strain>
    </source>
</reference>
<organism evidence="1 2">
    <name type="scientific">Blautia intestinihominis</name>
    <dbReference type="NCBI Taxonomy" id="3133152"/>
    <lineage>
        <taxon>Bacteria</taxon>
        <taxon>Bacillati</taxon>
        <taxon>Bacillota</taxon>
        <taxon>Clostridia</taxon>
        <taxon>Lachnospirales</taxon>
        <taxon>Lachnospiraceae</taxon>
        <taxon>Blautia</taxon>
    </lineage>
</organism>
<evidence type="ECO:0000313" key="2">
    <source>
        <dbReference type="Proteomes" id="UP001446032"/>
    </source>
</evidence>
<proteinExistence type="predicted"/>
<accession>A0ABV1AQA2</accession>
<gene>
    <name evidence="1" type="ORF">WMO75_14715</name>
</gene>
<sequence>MPRKIRSNYREKFKFVYNGKTFESKRQCCKVYGICYRSVMSYQNQYKCNTEEAITHFIELKKSKEIIFRNRKWASIKTCCEFYDLNEDSVKTDMWNRKCTPQEAIERAIEWKKAHEITYHGVKYPSLPQCCEDLEINPISVRLYMEKNGVSSTRAITHYIKSKEKRAFEFRGKEYKNFTECCLAYGLKPKSVSSAVFKAKRPHADVMEEIISHMEGCMPKEVTKKEEIPENQVMSKERHRAKEAFFYEGNKYISLGQCCEFYEINESSVRSRAWRKKCTWEEAVKYYIQKKETETPKMQFFYKGKRYKSVSACCAEYGVNASSVRNRAKTTECSIEESLDHFIKKARMETQPSVFIFRDKTYRSLEECCLEYGVNADSVSSRKYRLNCTMEESLEHFIENKDMIAERIQKFTFKGIEYRSLRACCQKYGIDDICVRQRARDKNCSLEESFTHFMTRKRKKMLSNPEFEYHGTVYPSLKVCCEELGINKSSVISRSHRAGCSLQEAVEYYVSQQERRTLD</sequence>
<dbReference type="EMBL" id="JBBMEI010000058">
    <property type="protein sequence ID" value="MEQ2359551.1"/>
    <property type="molecule type" value="Genomic_DNA"/>
</dbReference>
<comment type="caution">
    <text evidence="1">The sequence shown here is derived from an EMBL/GenBank/DDBJ whole genome shotgun (WGS) entry which is preliminary data.</text>
</comment>
<keyword evidence="2" id="KW-1185">Reference proteome</keyword>
<dbReference type="Proteomes" id="UP001446032">
    <property type="component" value="Unassembled WGS sequence"/>
</dbReference>
<evidence type="ECO:0000313" key="1">
    <source>
        <dbReference type="EMBL" id="MEQ2359551.1"/>
    </source>
</evidence>
<name>A0ABV1AQA2_9FIRM</name>
<evidence type="ECO:0008006" key="3">
    <source>
        <dbReference type="Google" id="ProtNLM"/>
    </source>
</evidence>